<accession>T2KRI4</accession>
<dbReference type="InterPro" id="IPR029062">
    <property type="entry name" value="Class_I_gatase-like"/>
</dbReference>
<keyword evidence="1" id="KW-0732">Signal</keyword>
<feature type="chain" id="PRO_5004591193" evidence="1">
    <location>
        <begin position="17"/>
        <end position="233"/>
    </location>
</feature>
<protein>
    <submittedName>
        <fullName evidence="3">Cytochrome c551/c552</fullName>
    </submittedName>
</protein>
<feature type="signal peptide" evidence="1">
    <location>
        <begin position="1"/>
        <end position="16"/>
    </location>
</feature>
<dbReference type="eggNOG" id="COG3828">
    <property type="taxonomic scope" value="Bacteria"/>
</dbReference>
<evidence type="ECO:0000313" key="3">
    <source>
        <dbReference type="EMBL" id="CDF81133.1"/>
    </source>
</evidence>
<dbReference type="PATRIC" id="fig|1347342.6.peg.3450"/>
<proteinExistence type="predicted"/>
<evidence type="ECO:0000256" key="1">
    <source>
        <dbReference type="SAM" id="SignalP"/>
    </source>
</evidence>
<dbReference type="EMBL" id="HG315671">
    <property type="protein sequence ID" value="CDF81133.1"/>
    <property type="molecule type" value="Genomic_DNA"/>
</dbReference>
<dbReference type="InterPro" id="IPR029010">
    <property type="entry name" value="ThuA-like"/>
</dbReference>
<dbReference type="AlphaFoldDB" id="T2KRI4"/>
<keyword evidence="4" id="KW-1185">Reference proteome</keyword>
<dbReference type="RefSeq" id="WP_038532650.1">
    <property type="nucleotide sequence ID" value="NZ_HG315671.1"/>
</dbReference>
<dbReference type="Proteomes" id="UP000016160">
    <property type="component" value="Chromosome"/>
</dbReference>
<evidence type="ECO:0000259" key="2">
    <source>
        <dbReference type="Pfam" id="PF06283"/>
    </source>
</evidence>
<dbReference type="Gene3D" id="3.40.50.880">
    <property type="match status" value="1"/>
</dbReference>
<dbReference type="PANTHER" id="PTHR40469:SF2">
    <property type="entry name" value="GALACTOSE-BINDING DOMAIN-LIKE SUPERFAMILY PROTEIN"/>
    <property type="match status" value="1"/>
</dbReference>
<sequence>MKLLIVLLFSCGSVVAQNIDQVLVFSKTEGFRHKSIEVGVKTLTALGTEHGFAITHTENSEVFNSENLLRYKLVIFLNTTGNVLNEKQQDAFKAFINNGGSFLGVHSATDTEYDWPWYGKLVGAYFISHPEQSQANLKIVNTNHEATQHLDANWKHFDEWYNFKNISDAINPLIMLDETSYAGGENGDYHPIAWCQEFDGGRSFYTGLGHTIEAYSDPNFRMHLLGGIRYCLD</sequence>
<dbReference type="HOGENOM" id="CLU_057383_1_2_10"/>
<dbReference type="OrthoDB" id="9816308at2"/>
<organism evidence="3 4">
    <name type="scientific">Formosa agariphila (strain DSM 15362 / KCTC 12365 / LMG 23005 / KMM 3901 / M-2Alg 35-1)</name>
    <dbReference type="NCBI Taxonomy" id="1347342"/>
    <lineage>
        <taxon>Bacteria</taxon>
        <taxon>Pseudomonadati</taxon>
        <taxon>Bacteroidota</taxon>
        <taxon>Flavobacteriia</taxon>
        <taxon>Flavobacteriales</taxon>
        <taxon>Flavobacteriaceae</taxon>
        <taxon>Formosa</taxon>
    </lineage>
</organism>
<reference evidence="3 4" key="1">
    <citation type="journal article" date="2013" name="Appl. Environ. Microbiol.">
        <title>The genome of the alga-associated marine flavobacterium Formosa agariphila KMM 3901T reveals a broad potential for degradation of algal polysaccharides.</title>
        <authorList>
            <person name="Mann A.J."/>
            <person name="Hahnke R.L."/>
            <person name="Huang S."/>
            <person name="Werner J."/>
            <person name="Xing P."/>
            <person name="Barbeyron T."/>
            <person name="Huettel B."/>
            <person name="Stueber K."/>
            <person name="Reinhardt R."/>
            <person name="Harder J."/>
            <person name="Gloeckner F.O."/>
            <person name="Amann R.I."/>
            <person name="Teeling H."/>
        </authorList>
    </citation>
    <scope>NUCLEOTIDE SEQUENCE [LARGE SCALE GENOMIC DNA]</scope>
    <source>
        <strain evidence="4">DSM 15362 / KCTC 12365 / LMG 23005 / KMM 3901</strain>
    </source>
</reference>
<dbReference type="STRING" id="1347342.BN863_34210"/>
<dbReference type="Pfam" id="PF06283">
    <property type="entry name" value="ThuA"/>
    <property type="match status" value="1"/>
</dbReference>
<name>T2KRI4_FORAG</name>
<dbReference type="PANTHER" id="PTHR40469">
    <property type="entry name" value="SECRETED GLYCOSYL HYDROLASE"/>
    <property type="match status" value="1"/>
</dbReference>
<dbReference type="SUPFAM" id="SSF52317">
    <property type="entry name" value="Class I glutamine amidotransferase-like"/>
    <property type="match status" value="1"/>
</dbReference>
<gene>
    <name evidence="3" type="ORF">BN863_34210</name>
</gene>
<feature type="domain" description="ThuA-like" evidence="2">
    <location>
        <begin position="21"/>
        <end position="231"/>
    </location>
</feature>
<evidence type="ECO:0000313" key="4">
    <source>
        <dbReference type="Proteomes" id="UP000016160"/>
    </source>
</evidence>